<evidence type="ECO:0000313" key="2">
    <source>
        <dbReference type="EMBL" id="KFM59288.1"/>
    </source>
</evidence>
<dbReference type="EMBL" id="KK113078">
    <property type="protein sequence ID" value="KFM59288.1"/>
    <property type="molecule type" value="Genomic_DNA"/>
</dbReference>
<dbReference type="Gene3D" id="2.40.70.10">
    <property type="entry name" value="Acid Proteases"/>
    <property type="match status" value="1"/>
</dbReference>
<feature type="domain" description="Reverse transcriptase" evidence="1">
    <location>
        <begin position="322"/>
        <end position="389"/>
    </location>
</feature>
<dbReference type="OrthoDB" id="10069439at2759"/>
<reference evidence="2 3" key="1">
    <citation type="submission" date="2013-11" db="EMBL/GenBank/DDBJ databases">
        <title>Genome sequencing of Stegodyphus mimosarum.</title>
        <authorList>
            <person name="Bechsgaard J."/>
        </authorList>
    </citation>
    <scope>NUCLEOTIDE SEQUENCE [LARGE SCALE GENOMIC DNA]</scope>
</reference>
<organism evidence="2 3">
    <name type="scientific">Stegodyphus mimosarum</name>
    <name type="common">African social velvet spider</name>
    <dbReference type="NCBI Taxonomy" id="407821"/>
    <lineage>
        <taxon>Eukaryota</taxon>
        <taxon>Metazoa</taxon>
        <taxon>Ecdysozoa</taxon>
        <taxon>Arthropoda</taxon>
        <taxon>Chelicerata</taxon>
        <taxon>Arachnida</taxon>
        <taxon>Araneae</taxon>
        <taxon>Araneomorphae</taxon>
        <taxon>Entelegynae</taxon>
        <taxon>Eresoidea</taxon>
        <taxon>Eresidae</taxon>
        <taxon>Stegodyphus</taxon>
    </lineage>
</organism>
<dbReference type="Pfam" id="PF00078">
    <property type="entry name" value="RVT_1"/>
    <property type="match status" value="1"/>
</dbReference>
<dbReference type="PANTHER" id="PTHR24559:SF444">
    <property type="entry name" value="REVERSE TRANSCRIPTASE DOMAIN-CONTAINING PROTEIN"/>
    <property type="match status" value="1"/>
</dbReference>
<name>A0A087T2E9_STEMI</name>
<keyword evidence="3" id="KW-1185">Reference proteome</keyword>
<evidence type="ECO:0000313" key="3">
    <source>
        <dbReference type="Proteomes" id="UP000054359"/>
    </source>
</evidence>
<dbReference type="InterPro" id="IPR000477">
    <property type="entry name" value="RT_dom"/>
</dbReference>
<dbReference type="SUPFAM" id="SSF56672">
    <property type="entry name" value="DNA/RNA polymerases"/>
    <property type="match status" value="1"/>
</dbReference>
<dbReference type="GO" id="GO:0071897">
    <property type="term" value="P:DNA biosynthetic process"/>
    <property type="evidence" value="ECO:0007669"/>
    <property type="project" value="UniProtKB-ARBA"/>
</dbReference>
<dbReference type="InterPro" id="IPR043502">
    <property type="entry name" value="DNA/RNA_pol_sf"/>
</dbReference>
<dbReference type="PANTHER" id="PTHR24559">
    <property type="entry name" value="TRANSPOSON TY3-I GAG-POL POLYPROTEIN"/>
    <property type="match status" value="1"/>
</dbReference>
<dbReference type="STRING" id="407821.A0A087T2E9"/>
<evidence type="ECO:0000259" key="1">
    <source>
        <dbReference type="Pfam" id="PF00078"/>
    </source>
</evidence>
<proteinExistence type="predicted"/>
<dbReference type="AlphaFoldDB" id="A0A087T2E9"/>
<dbReference type="OMA" id="ANITNDC"/>
<protein>
    <submittedName>
        <fullName evidence="2">Retrovirus-related Pol polyprotein from transposon 17.6</fullName>
    </submittedName>
</protein>
<dbReference type="InterPro" id="IPR053134">
    <property type="entry name" value="RNA-dir_DNA_polymerase"/>
</dbReference>
<gene>
    <name evidence="2" type="ORF">X975_23541</name>
</gene>
<dbReference type="InterPro" id="IPR021109">
    <property type="entry name" value="Peptidase_aspartic_dom_sf"/>
</dbReference>
<sequence>MVRIKTIEDSSIPYMSAVNLKFKIQNKWFTNLFYVTQNNWNSTYQMILGYDFIQCNRILLDTVNKKLIIDNTHLNFEENSPNKTVMNSFINAKKKNHNLNVVRMVSNITVLPGQSQIISLAIPEALKQFKEILLCPKTSKIRFHINESLHTVGRYNHIQTIIENNTNDKLILRKNSVIGTAVPFHFEDIVNPKNHETLQINTLNLQEVIKLRKEELHASDFKLDHLNEKAKSEMIELLMNNYAVFSKSYNTLGSTDKVVPEFKLLHNFPIQTRPYPIPKIAKQYAQQEIAKLLEAGIIEPSSSSYSFPVIFVRKKSLPGEDKNTPKFRMVVDYRLLNSITESYKICLPKISEILHNIAGRNLYCVLDLKSAFFQIKLQDSDKEKLAFCTE</sequence>
<dbReference type="Proteomes" id="UP000054359">
    <property type="component" value="Unassembled WGS sequence"/>
</dbReference>
<accession>A0A087T2E9</accession>
<feature type="non-terminal residue" evidence="2">
    <location>
        <position position="390"/>
    </location>
</feature>
<dbReference type="Gene3D" id="3.10.10.10">
    <property type="entry name" value="HIV Type 1 Reverse Transcriptase, subunit A, domain 1"/>
    <property type="match status" value="1"/>
</dbReference>
<dbReference type="CDD" id="cd01647">
    <property type="entry name" value="RT_LTR"/>
    <property type="match status" value="1"/>
</dbReference>